<keyword evidence="4" id="KW-1185">Reference proteome</keyword>
<feature type="chain" id="PRO_5016236883" description="Ser-Thr-rich glycosyl-phosphatidyl-inositol-anchored membrane family-domain-containing protein" evidence="2">
    <location>
        <begin position="20"/>
        <end position="205"/>
    </location>
</feature>
<feature type="region of interest" description="Disordered" evidence="1">
    <location>
        <begin position="160"/>
        <end position="180"/>
    </location>
</feature>
<dbReference type="AlphaFoldDB" id="A0A316URE6"/>
<feature type="signal peptide" evidence="2">
    <location>
        <begin position="1"/>
        <end position="19"/>
    </location>
</feature>
<proteinExistence type="predicted"/>
<keyword evidence="2" id="KW-0732">Signal</keyword>
<dbReference type="EMBL" id="KZ819670">
    <property type="protein sequence ID" value="PWN26891.1"/>
    <property type="molecule type" value="Genomic_DNA"/>
</dbReference>
<sequence length="205" mass="19385">MKSFATISAIAALAASAAAAPVVQVPSTMLTCQPQAITWSGAKAPVYISYIQGKDTSSAPIEQFPAQQSASGSYVWTVNQPVGTQLTFIINDADGTPNYSSQTTIQAGTSTSCIGNNAASASSGGSSSSSSAAGGASSSAGSATSSAAARTSSAASGASSRASSAASAASPSSSSSSSGGSNGVASLAVNGFAAVAAGAAALFMA</sequence>
<evidence type="ECO:0000313" key="4">
    <source>
        <dbReference type="Proteomes" id="UP000245884"/>
    </source>
</evidence>
<evidence type="ECO:0000256" key="2">
    <source>
        <dbReference type="SAM" id="SignalP"/>
    </source>
</evidence>
<reference evidence="3 4" key="1">
    <citation type="journal article" date="2018" name="Mol. Biol. Evol.">
        <title>Broad Genomic Sampling Reveals a Smut Pathogenic Ancestry of the Fungal Clade Ustilaginomycotina.</title>
        <authorList>
            <person name="Kijpornyongpan T."/>
            <person name="Mondo S.J."/>
            <person name="Barry K."/>
            <person name="Sandor L."/>
            <person name="Lee J."/>
            <person name="Lipzen A."/>
            <person name="Pangilinan J."/>
            <person name="LaButti K."/>
            <person name="Hainaut M."/>
            <person name="Henrissat B."/>
            <person name="Grigoriev I.V."/>
            <person name="Spatafora J.W."/>
            <person name="Aime M.C."/>
        </authorList>
    </citation>
    <scope>NUCLEOTIDE SEQUENCE [LARGE SCALE GENOMIC DNA]</scope>
    <source>
        <strain evidence="3 4">MCA 5214</strain>
    </source>
</reference>
<dbReference type="PANTHER" id="PTHR37487">
    <property type="entry name" value="CHROMOSOME 1, WHOLE GENOME SHOTGUN SEQUENCE"/>
    <property type="match status" value="1"/>
</dbReference>
<protein>
    <recommendedName>
        <fullName evidence="5">Ser-Thr-rich glycosyl-phosphatidyl-inositol-anchored membrane family-domain-containing protein</fullName>
    </recommendedName>
</protein>
<organism evidence="3 4">
    <name type="scientific">Jaminaea rosea</name>
    <dbReference type="NCBI Taxonomy" id="1569628"/>
    <lineage>
        <taxon>Eukaryota</taxon>
        <taxon>Fungi</taxon>
        <taxon>Dikarya</taxon>
        <taxon>Basidiomycota</taxon>
        <taxon>Ustilaginomycotina</taxon>
        <taxon>Exobasidiomycetes</taxon>
        <taxon>Microstromatales</taxon>
        <taxon>Microstromatales incertae sedis</taxon>
        <taxon>Jaminaea</taxon>
    </lineage>
</organism>
<dbReference type="RefSeq" id="XP_025361503.1">
    <property type="nucleotide sequence ID" value="XM_025506466.1"/>
</dbReference>
<dbReference type="GeneID" id="37028289"/>
<evidence type="ECO:0000256" key="1">
    <source>
        <dbReference type="SAM" id="MobiDB-lite"/>
    </source>
</evidence>
<evidence type="ECO:0008006" key="5">
    <source>
        <dbReference type="Google" id="ProtNLM"/>
    </source>
</evidence>
<gene>
    <name evidence="3" type="ORF">BDZ90DRAFT_232985</name>
</gene>
<dbReference type="OrthoDB" id="3362246at2759"/>
<accession>A0A316URE6</accession>
<dbReference type="PANTHER" id="PTHR37487:SF2">
    <property type="entry name" value="EXPRESSED PROTEIN"/>
    <property type="match status" value="1"/>
</dbReference>
<evidence type="ECO:0000313" key="3">
    <source>
        <dbReference type="EMBL" id="PWN26891.1"/>
    </source>
</evidence>
<name>A0A316URE6_9BASI</name>
<dbReference type="Proteomes" id="UP000245884">
    <property type="component" value="Unassembled WGS sequence"/>
</dbReference>